<dbReference type="Gene3D" id="3.40.50.300">
    <property type="entry name" value="P-loop containing nucleotide triphosphate hydrolases"/>
    <property type="match status" value="2"/>
</dbReference>
<protein>
    <submittedName>
        <fullName evidence="2">Type I restriction-modification system R subunit</fullName>
    </submittedName>
</protein>
<dbReference type="SUPFAM" id="SSF52540">
    <property type="entry name" value="P-loop containing nucleoside triphosphate hydrolases"/>
    <property type="match status" value="2"/>
</dbReference>
<reference evidence="3" key="1">
    <citation type="submission" date="2019-02" db="EMBL/GenBank/DDBJ databases">
        <title>Draft genome sequence of Sphaerospermopsis reniformis NIES-1949.</title>
        <authorList>
            <person name="Yamaguchi H."/>
            <person name="Suzuki S."/>
            <person name="Kawachi M."/>
        </authorList>
    </citation>
    <scope>NUCLEOTIDE SEQUENCE [LARGE SCALE GENOMIC DNA]</scope>
    <source>
        <strain evidence="3">NIES-1949</strain>
    </source>
</reference>
<name>A0A480A2W7_9CYAN</name>
<dbReference type="SMART" id="SM00487">
    <property type="entry name" value="DEXDc"/>
    <property type="match status" value="1"/>
</dbReference>
<dbReference type="GO" id="GO:0009035">
    <property type="term" value="F:type I site-specific deoxyribonuclease activity"/>
    <property type="evidence" value="ECO:0007669"/>
    <property type="project" value="UniProtKB-EC"/>
</dbReference>
<dbReference type="InterPro" id="IPR027417">
    <property type="entry name" value="P-loop_NTPase"/>
</dbReference>
<sequence>MSKCACATRVKNIRIILKIFTKFGHALMHTEKEFEHTIEGELLQHSGYHQGNAAAYDPETALFPTEIINFIQTTQPKQWQRLATNKDPQKILIDSLTKELKSRGMLDVLRNGFKCYGKTLRVAYFQPNTAMNPETLAQYQKNRLTITRQVTIKTGRIPDILLSLNGLPIATIELKNPLTQQTYLNAIHQYKQDRDPKDPLFVFKQRCLVHFALDTEEVWMTTKLAGENTYFLPFNKGHNHGAGNPPGENGEYRTSYFWREVLQKDSLLDILARFLHIKIEEIKTPTATGINYQKKETLIFPRYHQLNVVRQLIAHTKKHKAGHNYLIQHSAGSGKSNSIAWLAHRLANLHDNQDEKIFHTVVVITDRTILDQQLQNTIYQFDHKAGVVQKIDENTQQLATALNDGVPIIISTIQKFPFINKAIETLAKKGKTIDITTKDKRFAIIVDEAHSSQSGETANELRQILNQDGIESAIAAQILADETEEDLTDQAKQELLKEQIARTKQPNLSYFAFTATPKQKTLLVFDEAGENGQSPFHLYTMRQAIEEGYIKDVLANYTCYERYYELVQLSQNNPDLPRRQAAKAIARFIELHPHNIAQKVEIIIEHFRNHTRHKIGGKAKAMVVTRSREHAVRYKREFDKYIKAKGYSDIKSLVAFSGSITLDELPDETFTEVNMNGGIKSQEIADKFTSDAYQVLLVANKFQTGFDQPLLHTMFVDKRLDGVQAVQTLSRLNRTTTGKEDTFVLDFVNKPEDIYKAFKPYYEETLVGETADPQQLNDLSYQLYQWQLFSLDDVNQWCEIWFRPKTSLTGGEHQKLNSLLDPIVDKYQELAEAEQEQFKNQLTSFRNLYLFLAQIIPYQDSELEKLYAYGRFLLKKLPKSKNAPQIDLSRDIEIKYYRLEKISEGKIDLKSGTAEPLTGATAVGTRQPDREVPLSQLIDSLNERFGTNFTLADQLFFEQITETAISKDDIKQAAQVNSKENFAPVLEKHLEALFIERMDGNEKIFMEVMNNEEFKAVVFEKLLASIYESLKGENL</sequence>
<dbReference type="InterPro" id="IPR007409">
    <property type="entry name" value="Restrct_endonuc_type1_HsdR_N"/>
</dbReference>
<dbReference type="Pfam" id="PF18766">
    <property type="entry name" value="SWI2_SNF2"/>
    <property type="match status" value="1"/>
</dbReference>
<evidence type="ECO:0000313" key="3">
    <source>
        <dbReference type="Proteomes" id="UP000300142"/>
    </source>
</evidence>
<dbReference type="Gene3D" id="3.90.1570.50">
    <property type="match status" value="1"/>
</dbReference>
<dbReference type="Proteomes" id="UP000300142">
    <property type="component" value="Unassembled WGS sequence"/>
</dbReference>
<dbReference type="Pfam" id="PF22679">
    <property type="entry name" value="T1R_D3-like"/>
    <property type="match status" value="1"/>
</dbReference>
<dbReference type="GO" id="GO:0005524">
    <property type="term" value="F:ATP binding"/>
    <property type="evidence" value="ECO:0007669"/>
    <property type="project" value="UniProtKB-KW"/>
</dbReference>
<dbReference type="CDD" id="cd22332">
    <property type="entry name" value="HsdR_N"/>
    <property type="match status" value="1"/>
</dbReference>
<keyword evidence="3" id="KW-1185">Reference proteome</keyword>
<dbReference type="PANTHER" id="PTHR42927">
    <property type="entry name" value="HELICASE SUPERFAMILY 1 AND 2 DOMAIN-CONTAINING PROTEIN"/>
    <property type="match status" value="1"/>
</dbReference>
<dbReference type="PANTHER" id="PTHR42927:SF1">
    <property type="entry name" value="HELICASE SUPERFAMILY 1 AND 2 DOMAIN-CONTAINING PROTEIN"/>
    <property type="match status" value="1"/>
</dbReference>
<proteinExistence type="predicted"/>
<dbReference type="InterPro" id="IPR040980">
    <property type="entry name" value="SWI2_SNF2"/>
</dbReference>
<dbReference type="Pfam" id="PF04313">
    <property type="entry name" value="HSDR_N"/>
    <property type="match status" value="1"/>
</dbReference>
<comment type="caution">
    <text evidence="2">The sequence shown here is derived from an EMBL/GenBank/DDBJ whole genome shotgun (WGS) entry which is preliminary data.</text>
</comment>
<dbReference type="GO" id="GO:0003677">
    <property type="term" value="F:DNA binding"/>
    <property type="evidence" value="ECO:0007669"/>
    <property type="project" value="UniProtKB-KW"/>
</dbReference>
<dbReference type="EMBL" id="BJCE01000246">
    <property type="protein sequence ID" value="GCL39380.1"/>
    <property type="molecule type" value="Genomic_DNA"/>
</dbReference>
<evidence type="ECO:0000313" key="2">
    <source>
        <dbReference type="EMBL" id="GCL39380.1"/>
    </source>
</evidence>
<dbReference type="InterPro" id="IPR055180">
    <property type="entry name" value="HsdR_RecA-like_helicase_dom_2"/>
</dbReference>
<organism evidence="2 3">
    <name type="scientific">Sphaerospermopsis reniformis</name>
    <dbReference type="NCBI Taxonomy" id="531300"/>
    <lineage>
        <taxon>Bacteria</taxon>
        <taxon>Bacillati</taxon>
        <taxon>Cyanobacteriota</taxon>
        <taxon>Cyanophyceae</taxon>
        <taxon>Nostocales</taxon>
        <taxon>Aphanizomenonaceae</taxon>
        <taxon>Sphaerospermopsis</taxon>
    </lineage>
</organism>
<gene>
    <name evidence="2" type="ORF">SR1949_45060</name>
</gene>
<dbReference type="PROSITE" id="PS51192">
    <property type="entry name" value="HELICASE_ATP_BIND_1"/>
    <property type="match status" value="1"/>
</dbReference>
<dbReference type="GO" id="GO:0009307">
    <property type="term" value="P:DNA restriction-modification system"/>
    <property type="evidence" value="ECO:0007669"/>
    <property type="project" value="UniProtKB-KW"/>
</dbReference>
<dbReference type="AlphaFoldDB" id="A0A480A2W7"/>
<accession>A0A480A2W7</accession>
<evidence type="ECO:0000259" key="1">
    <source>
        <dbReference type="PROSITE" id="PS51192"/>
    </source>
</evidence>
<feature type="domain" description="Helicase ATP-binding" evidence="1">
    <location>
        <begin position="316"/>
        <end position="535"/>
    </location>
</feature>
<dbReference type="InterPro" id="IPR014001">
    <property type="entry name" value="Helicase_ATP-bd"/>
</dbReference>